<feature type="domain" description="Beta-lactamase-related" evidence="1">
    <location>
        <begin position="13"/>
        <end position="194"/>
    </location>
</feature>
<protein>
    <submittedName>
        <fullName evidence="2">Serine hydrolase domain-containing protein</fullName>
        <ecNumber evidence="2">3.-.-.-</ecNumber>
    </submittedName>
</protein>
<feature type="non-terminal residue" evidence="2">
    <location>
        <position position="1"/>
    </location>
</feature>
<reference evidence="3" key="1">
    <citation type="journal article" date="2019" name="Int. J. Syst. Evol. Microbiol.">
        <title>The Global Catalogue of Microorganisms (GCM) 10K type strain sequencing project: providing services to taxonomists for standard genome sequencing and annotation.</title>
        <authorList>
            <consortium name="The Broad Institute Genomics Platform"/>
            <consortium name="The Broad Institute Genome Sequencing Center for Infectious Disease"/>
            <person name="Wu L."/>
            <person name="Ma J."/>
        </authorList>
    </citation>
    <scope>NUCLEOTIDE SEQUENCE [LARGE SCALE GENOMIC DNA]</scope>
    <source>
        <strain evidence="3">ICMP 6774ER</strain>
    </source>
</reference>
<name>A0ABW4TJD5_9ACTN</name>
<dbReference type="PANTHER" id="PTHR43283">
    <property type="entry name" value="BETA-LACTAMASE-RELATED"/>
    <property type="match status" value="1"/>
</dbReference>
<dbReference type="PANTHER" id="PTHR43283:SF3">
    <property type="entry name" value="BETA-LACTAMASE FAMILY PROTEIN (AFU_ORTHOLOGUE AFUA_5G07500)"/>
    <property type="match status" value="1"/>
</dbReference>
<evidence type="ECO:0000259" key="1">
    <source>
        <dbReference type="Pfam" id="PF00144"/>
    </source>
</evidence>
<sequence length="204" mass="21437">VEASLREQIAASCEANGVPGFVAGVHHAGEQIVVAHGTANLATGAPMLEDTGFLFGSVTKVLTTTLVLQQVDRGLLDLDTPVVKYLPDFALTAPDAADKILVRHLISHTNGIDADLYFPDDKGRDALKAYVNGLANSCGTLFEPGEQLSYSNGGMIVAGRLLEVVTGLSFPDLLARDIYAPVGMKDSSTSAEQAILRSTAVGHF</sequence>
<dbReference type="RefSeq" id="WP_379583868.1">
    <property type="nucleotide sequence ID" value="NZ_JBHUFV010000124.1"/>
</dbReference>
<dbReference type="Proteomes" id="UP001597368">
    <property type="component" value="Unassembled WGS sequence"/>
</dbReference>
<dbReference type="EMBL" id="JBHUFV010000124">
    <property type="protein sequence ID" value="MFD1940559.1"/>
    <property type="molecule type" value="Genomic_DNA"/>
</dbReference>
<evidence type="ECO:0000313" key="2">
    <source>
        <dbReference type="EMBL" id="MFD1940559.1"/>
    </source>
</evidence>
<evidence type="ECO:0000313" key="3">
    <source>
        <dbReference type="Proteomes" id="UP001597368"/>
    </source>
</evidence>
<keyword evidence="3" id="KW-1185">Reference proteome</keyword>
<feature type="non-terminal residue" evidence="2">
    <location>
        <position position="204"/>
    </location>
</feature>
<keyword evidence="2" id="KW-0378">Hydrolase</keyword>
<organism evidence="2 3">
    <name type="scientific">Nonomuraea mangrovi</name>
    <dbReference type="NCBI Taxonomy" id="2316207"/>
    <lineage>
        <taxon>Bacteria</taxon>
        <taxon>Bacillati</taxon>
        <taxon>Actinomycetota</taxon>
        <taxon>Actinomycetes</taxon>
        <taxon>Streptosporangiales</taxon>
        <taxon>Streptosporangiaceae</taxon>
        <taxon>Nonomuraea</taxon>
    </lineage>
</organism>
<proteinExistence type="predicted"/>
<dbReference type="Gene3D" id="3.40.710.10">
    <property type="entry name" value="DD-peptidase/beta-lactamase superfamily"/>
    <property type="match status" value="1"/>
</dbReference>
<accession>A0ABW4TJD5</accession>
<dbReference type="InterPro" id="IPR001466">
    <property type="entry name" value="Beta-lactam-related"/>
</dbReference>
<dbReference type="InterPro" id="IPR012338">
    <property type="entry name" value="Beta-lactam/transpept-like"/>
</dbReference>
<comment type="caution">
    <text evidence="2">The sequence shown here is derived from an EMBL/GenBank/DDBJ whole genome shotgun (WGS) entry which is preliminary data.</text>
</comment>
<gene>
    <name evidence="2" type="ORF">ACFSKW_54810</name>
</gene>
<dbReference type="GO" id="GO:0016787">
    <property type="term" value="F:hydrolase activity"/>
    <property type="evidence" value="ECO:0007669"/>
    <property type="project" value="UniProtKB-KW"/>
</dbReference>
<dbReference type="InterPro" id="IPR050789">
    <property type="entry name" value="Diverse_Enzym_Activities"/>
</dbReference>
<dbReference type="SUPFAM" id="SSF56601">
    <property type="entry name" value="beta-lactamase/transpeptidase-like"/>
    <property type="match status" value="1"/>
</dbReference>
<dbReference type="EC" id="3.-.-.-" evidence="2"/>
<dbReference type="Pfam" id="PF00144">
    <property type="entry name" value="Beta-lactamase"/>
    <property type="match status" value="1"/>
</dbReference>